<gene>
    <name evidence="2" type="ORF">HYDPIDRAFT_113556</name>
</gene>
<dbReference type="Pfam" id="PF12937">
    <property type="entry name" value="F-box-like"/>
    <property type="match status" value="1"/>
</dbReference>
<dbReference type="EMBL" id="KN839852">
    <property type="protein sequence ID" value="KIJ63035.1"/>
    <property type="molecule type" value="Genomic_DNA"/>
</dbReference>
<evidence type="ECO:0000313" key="2">
    <source>
        <dbReference type="EMBL" id="KIJ63035.1"/>
    </source>
</evidence>
<dbReference type="SMART" id="SM00256">
    <property type="entry name" value="FBOX"/>
    <property type="match status" value="1"/>
</dbReference>
<evidence type="ECO:0000313" key="3">
    <source>
        <dbReference type="Proteomes" id="UP000053820"/>
    </source>
</evidence>
<dbReference type="Gene3D" id="1.20.1280.50">
    <property type="match status" value="1"/>
</dbReference>
<dbReference type="HOGENOM" id="CLU_545258_0_0_1"/>
<dbReference type="InterPro" id="IPR001810">
    <property type="entry name" value="F-box_dom"/>
</dbReference>
<evidence type="ECO:0000259" key="1">
    <source>
        <dbReference type="PROSITE" id="PS50181"/>
    </source>
</evidence>
<feature type="domain" description="F-box" evidence="1">
    <location>
        <begin position="28"/>
        <end position="74"/>
    </location>
</feature>
<proteinExistence type="predicted"/>
<reference evidence="2 3" key="1">
    <citation type="submission" date="2014-04" db="EMBL/GenBank/DDBJ databases">
        <title>Evolutionary Origins and Diversification of the Mycorrhizal Mutualists.</title>
        <authorList>
            <consortium name="DOE Joint Genome Institute"/>
            <consortium name="Mycorrhizal Genomics Consortium"/>
            <person name="Kohler A."/>
            <person name="Kuo A."/>
            <person name="Nagy L.G."/>
            <person name="Floudas D."/>
            <person name="Copeland A."/>
            <person name="Barry K.W."/>
            <person name="Cichocki N."/>
            <person name="Veneault-Fourrey C."/>
            <person name="LaButti K."/>
            <person name="Lindquist E.A."/>
            <person name="Lipzen A."/>
            <person name="Lundell T."/>
            <person name="Morin E."/>
            <person name="Murat C."/>
            <person name="Riley R."/>
            <person name="Ohm R."/>
            <person name="Sun H."/>
            <person name="Tunlid A."/>
            <person name="Henrissat B."/>
            <person name="Grigoriev I.V."/>
            <person name="Hibbett D.S."/>
            <person name="Martin F."/>
        </authorList>
    </citation>
    <scope>NUCLEOTIDE SEQUENCE [LARGE SCALE GENOMIC DNA]</scope>
    <source>
        <strain evidence="2 3">MD-312</strain>
    </source>
</reference>
<name>A0A0C9VXP8_9AGAM</name>
<dbReference type="AlphaFoldDB" id="A0A0C9VXP8"/>
<protein>
    <recommendedName>
        <fullName evidence="1">F-box domain-containing protein</fullName>
    </recommendedName>
</protein>
<dbReference type="PROSITE" id="PS50181">
    <property type="entry name" value="FBOX"/>
    <property type="match status" value="1"/>
</dbReference>
<dbReference type="InterPro" id="IPR036047">
    <property type="entry name" value="F-box-like_dom_sf"/>
</dbReference>
<keyword evidence="3" id="KW-1185">Reference proteome</keyword>
<dbReference type="Proteomes" id="UP000053820">
    <property type="component" value="Unassembled WGS sequence"/>
</dbReference>
<sequence length="494" mass="55647">MMRSAQLGHPLTQMSAVYRHRLIQHAERINIQVLPVEIILMILRFLPVLDLIPLLRVCKLFRQLLMDDLLWRSLYKRTVILRPPGPFISQSTAFLRKTLISSARVARNWPPTASLPAPRLGPTFRMHHNILFSDLLDARWLIAGNKQVVWCYDLQDSDPIPTLFYQPHMEATFFRCLSTTSESGEQLTFAVSESWMGGVTRGINIYKVSIYDTGPVIVSRILRQDISHNDPGIADINIGPRLLIVTRHTDAPPIILDIATFRRYHVGTPRSLLKQIPPLSTSIHSTFVSTASYLLALYDFLAEGNAKQTLVLACPLQKQAHSHREEEVEALQASHFTWIQMEISDVTVLREASMDAQSTTTHISLVGRKCGDRSTGAGPLMTLTLTLDEMGSITHESTSLSCVTQGPMWLDAGPDGCARGVYTWTQSHFVLFSVQDDLTNVAYHKSQTFSVPRESNRRSVIAFDGYSGVLCVKEYRRLESINLETSCIEVWNFA</sequence>
<organism evidence="2 3">
    <name type="scientific">Hydnomerulius pinastri MD-312</name>
    <dbReference type="NCBI Taxonomy" id="994086"/>
    <lineage>
        <taxon>Eukaryota</taxon>
        <taxon>Fungi</taxon>
        <taxon>Dikarya</taxon>
        <taxon>Basidiomycota</taxon>
        <taxon>Agaricomycotina</taxon>
        <taxon>Agaricomycetes</taxon>
        <taxon>Agaricomycetidae</taxon>
        <taxon>Boletales</taxon>
        <taxon>Boletales incertae sedis</taxon>
        <taxon>Leucogyrophana</taxon>
    </lineage>
</organism>
<dbReference type="SUPFAM" id="SSF81383">
    <property type="entry name" value="F-box domain"/>
    <property type="match status" value="1"/>
</dbReference>
<accession>A0A0C9VXP8</accession>
<dbReference type="OrthoDB" id="2670467at2759"/>